<proteinExistence type="predicted"/>
<dbReference type="EMBL" id="QAPF01000003">
    <property type="protein sequence ID" value="TEA22742.1"/>
    <property type="molecule type" value="Genomic_DNA"/>
</dbReference>
<gene>
    <name evidence="1" type="ORF">C8034_v001236</name>
</gene>
<keyword evidence="2" id="KW-1185">Reference proteome</keyword>
<dbReference type="Proteomes" id="UP000295604">
    <property type="component" value="Unassembled WGS sequence"/>
</dbReference>
<reference evidence="1 2" key="1">
    <citation type="submission" date="2018-11" db="EMBL/GenBank/DDBJ databases">
        <title>Genome sequence and assembly of Colletotrichum sidae.</title>
        <authorList>
            <person name="Gan P."/>
            <person name="Shirasu K."/>
        </authorList>
    </citation>
    <scope>NUCLEOTIDE SEQUENCE [LARGE SCALE GENOMIC DNA]</scope>
    <source>
        <strain evidence="1 2">CBS 518.97</strain>
    </source>
</reference>
<comment type="caution">
    <text evidence="1">The sequence shown here is derived from an EMBL/GenBank/DDBJ whole genome shotgun (WGS) entry which is preliminary data.</text>
</comment>
<sequence length="155" mass="16877">MSMSDFFDSVDMDRLMAELGQDYAFATTPTFHEPVYRDPACHDPFNVDSVESELIYHEPVSHGGEAIPLDPQTAFTDMPGWPNFPGFDMPLIDQYGGLGSFTNNQGGDPSTDFLGDLDNPQSATDTSFMDLLPAIGYEDGHVSMPELGSAASLDQ</sequence>
<dbReference type="AlphaFoldDB" id="A0A4R8TWG2"/>
<evidence type="ECO:0000313" key="2">
    <source>
        <dbReference type="Proteomes" id="UP000295604"/>
    </source>
</evidence>
<accession>A0A4R8TWG2</accession>
<evidence type="ECO:0000313" key="1">
    <source>
        <dbReference type="EMBL" id="TEA22742.1"/>
    </source>
</evidence>
<protein>
    <submittedName>
        <fullName evidence="1">Uncharacterized protein</fullName>
    </submittedName>
</protein>
<organism evidence="1 2">
    <name type="scientific">Colletotrichum sidae</name>
    <dbReference type="NCBI Taxonomy" id="1347389"/>
    <lineage>
        <taxon>Eukaryota</taxon>
        <taxon>Fungi</taxon>
        <taxon>Dikarya</taxon>
        <taxon>Ascomycota</taxon>
        <taxon>Pezizomycotina</taxon>
        <taxon>Sordariomycetes</taxon>
        <taxon>Hypocreomycetidae</taxon>
        <taxon>Glomerellales</taxon>
        <taxon>Glomerellaceae</taxon>
        <taxon>Colletotrichum</taxon>
        <taxon>Colletotrichum orbiculare species complex</taxon>
    </lineage>
</organism>
<name>A0A4R8TWG2_9PEZI</name>